<comment type="caution">
    <text evidence="3">The sequence shown here is derived from an EMBL/GenBank/DDBJ whole genome shotgun (WGS) entry which is preliminary data.</text>
</comment>
<proteinExistence type="predicted"/>
<reference evidence="3" key="2">
    <citation type="submission" date="2023-05" db="EMBL/GenBank/DDBJ databases">
        <authorList>
            <consortium name="Lawrence Berkeley National Laboratory"/>
            <person name="Steindorff A."/>
            <person name="Hensen N."/>
            <person name="Bonometti L."/>
            <person name="Westerberg I."/>
            <person name="Brannstrom I.O."/>
            <person name="Guillou S."/>
            <person name="Cros-Aarteil S."/>
            <person name="Calhoun S."/>
            <person name="Haridas S."/>
            <person name="Kuo A."/>
            <person name="Mondo S."/>
            <person name="Pangilinan J."/>
            <person name="Riley R."/>
            <person name="Labutti K."/>
            <person name="Andreopoulos B."/>
            <person name="Lipzen A."/>
            <person name="Chen C."/>
            <person name="Yanf M."/>
            <person name="Daum C."/>
            <person name="Ng V."/>
            <person name="Clum A."/>
            <person name="Ohm R."/>
            <person name="Martin F."/>
            <person name="Silar P."/>
            <person name="Natvig D."/>
            <person name="Lalanne C."/>
            <person name="Gautier V."/>
            <person name="Ament-Velasquez S.L."/>
            <person name="Kruys A."/>
            <person name="Hutchinson M.I."/>
            <person name="Powell A.J."/>
            <person name="Barry K."/>
            <person name="Miller A.N."/>
            <person name="Grigoriev I.V."/>
            <person name="Debuchy R."/>
            <person name="Gladieux P."/>
            <person name="Thoren M.H."/>
            <person name="Johannesson H."/>
        </authorList>
    </citation>
    <scope>NUCLEOTIDE SEQUENCE</scope>
    <source>
        <strain evidence="3">CBS 990.96</strain>
    </source>
</reference>
<feature type="domain" description="NYN" evidence="2">
    <location>
        <begin position="507"/>
        <end position="668"/>
    </location>
</feature>
<dbReference type="Gene3D" id="3.40.50.1010">
    <property type="entry name" value="5'-nuclease"/>
    <property type="match status" value="1"/>
</dbReference>
<gene>
    <name evidence="3" type="ORF">QBC38DRAFT_100511</name>
</gene>
<sequence>MTPNSSVTTFYGGQRKPGQGPRLGDDLKTIAKYIEYKAKTSPTYKVSDLSPRDRQVLFSSRKGEVKVNQCDNDNTVTIEYFDCKHQFDDPDLAAMLKSPNFFRSTSKIDAIQRAKEDAETAYRLAYANGDSHETAINKANAAYSAGYMYHHDNLVTEHMTDKNLWLFTNCPVKDFARLDSFAELPGITRAKSNPSPVLWGSASETTSARSTPQPTEIITSVQLNETEHVEAVTLVQLNETENAESVTPIQYNKVEVKASSPVQYNEPEVEAVSPVQFEEPVQYNAAEVDNGAYLPAHDPAGHLGSGLMEQYQTHAPFYGNCANYNYASPITASPDSGVDLYYLAYPELYVQPFAVPASFTESPVTQYSVTPLSEMGSEIAQDVAKTALRSPTPAPSARPQADQGCVSASNGISPVSPPTAHVSAFSPSAKCPDLKVSDNSPWKSMKCYEVPTAMIKELFPENFVPPAYWTTRHHKERYLRHKTSQLKYNDNKFRQDPKCGQAARGLVHVFIDMSNIQIGFWDTVKKQRGIDESRRIVIPRLSFKNLHNLMVRDRTVKKRCVATSHGLRDQQRMEELMETAKALGYYTMLLKRVSANGAKRQAEQGVDEMLHVQMLQSILDDRAGTMILATGDAKSAQYSDGFKATVERALRTGWNVELWAWEKGFSKEWEDEVFVKQWGPQFQVNKLDPFVDELNDISIETIMAARETLNAPRAAAALSQ</sequence>
<feature type="region of interest" description="Disordered" evidence="1">
    <location>
        <begin position="386"/>
        <end position="412"/>
    </location>
</feature>
<evidence type="ECO:0000313" key="3">
    <source>
        <dbReference type="EMBL" id="KAK4222152.1"/>
    </source>
</evidence>
<dbReference type="GO" id="GO:0006606">
    <property type="term" value="P:protein import into nucleus"/>
    <property type="evidence" value="ECO:0007669"/>
    <property type="project" value="TreeGrafter"/>
</dbReference>
<dbReference type="Pfam" id="PF01936">
    <property type="entry name" value="NYN"/>
    <property type="match status" value="1"/>
</dbReference>
<evidence type="ECO:0000259" key="2">
    <source>
        <dbReference type="Pfam" id="PF01936"/>
    </source>
</evidence>
<dbReference type="PANTHER" id="PTHR15837:SF5">
    <property type="entry name" value="NYN DOMAIN-CONTAINING PROTEIN"/>
    <property type="match status" value="1"/>
</dbReference>
<keyword evidence="4" id="KW-1185">Reference proteome</keyword>
<dbReference type="PANTHER" id="PTHR15837">
    <property type="entry name" value="RAN GUANINE NUCLEOTIDE RELEASE FACTOR"/>
    <property type="match status" value="1"/>
</dbReference>
<protein>
    <recommendedName>
        <fullName evidence="2">NYN domain-containing protein</fullName>
    </recommendedName>
</protein>
<name>A0AAN6YSL2_9PEZI</name>
<evidence type="ECO:0000256" key="1">
    <source>
        <dbReference type="SAM" id="MobiDB-lite"/>
    </source>
</evidence>
<evidence type="ECO:0000313" key="4">
    <source>
        <dbReference type="Proteomes" id="UP001301958"/>
    </source>
</evidence>
<dbReference type="InterPro" id="IPR021139">
    <property type="entry name" value="NYN"/>
</dbReference>
<reference evidence="3" key="1">
    <citation type="journal article" date="2023" name="Mol. Phylogenet. Evol.">
        <title>Genome-scale phylogeny and comparative genomics of the fungal order Sordariales.</title>
        <authorList>
            <person name="Hensen N."/>
            <person name="Bonometti L."/>
            <person name="Westerberg I."/>
            <person name="Brannstrom I.O."/>
            <person name="Guillou S."/>
            <person name="Cros-Aarteil S."/>
            <person name="Calhoun S."/>
            <person name="Haridas S."/>
            <person name="Kuo A."/>
            <person name="Mondo S."/>
            <person name="Pangilinan J."/>
            <person name="Riley R."/>
            <person name="LaButti K."/>
            <person name="Andreopoulos B."/>
            <person name="Lipzen A."/>
            <person name="Chen C."/>
            <person name="Yan M."/>
            <person name="Daum C."/>
            <person name="Ng V."/>
            <person name="Clum A."/>
            <person name="Steindorff A."/>
            <person name="Ohm R.A."/>
            <person name="Martin F."/>
            <person name="Silar P."/>
            <person name="Natvig D.O."/>
            <person name="Lalanne C."/>
            <person name="Gautier V."/>
            <person name="Ament-Velasquez S.L."/>
            <person name="Kruys A."/>
            <person name="Hutchinson M.I."/>
            <person name="Powell A.J."/>
            <person name="Barry K."/>
            <person name="Miller A.N."/>
            <person name="Grigoriev I.V."/>
            <person name="Debuchy R."/>
            <person name="Gladieux P."/>
            <person name="Hiltunen Thoren M."/>
            <person name="Johannesson H."/>
        </authorList>
    </citation>
    <scope>NUCLEOTIDE SEQUENCE</scope>
    <source>
        <strain evidence="3">CBS 990.96</strain>
    </source>
</reference>
<dbReference type="GO" id="GO:0004540">
    <property type="term" value="F:RNA nuclease activity"/>
    <property type="evidence" value="ECO:0007669"/>
    <property type="project" value="InterPro"/>
</dbReference>
<dbReference type="InterPro" id="IPR007681">
    <property type="entry name" value="Mog1"/>
</dbReference>
<dbReference type="EMBL" id="MU865488">
    <property type="protein sequence ID" value="KAK4222152.1"/>
    <property type="molecule type" value="Genomic_DNA"/>
</dbReference>
<organism evidence="3 4">
    <name type="scientific">Podospora fimiseda</name>
    <dbReference type="NCBI Taxonomy" id="252190"/>
    <lineage>
        <taxon>Eukaryota</taxon>
        <taxon>Fungi</taxon>
        <taxon>Dikarya</taxon>
        <taxon>Ascomycota</taxon>
        <taxon>Pezizomycotina</taxon>
        <taxon>Sordariomycetes</taxon>
        <taxon>Sordariomycetidae</taxon>
        <taxon>Sordariales</taxon>
        <taxon>Podosporaceae</taxon>
        <taxon>Podospora</taxon>
    </lineage>
</organism>
<dbReference type="CDD" id="cd18724">
    <property type="entry name" value="PIN_LabA-like"/>
    <property type="match status" value="1"/>
</dbReference>
<dbReference type="GO" id="GO:0005634">
    <property type="term" value="C:nucleus"/>
    <property type="evidence" value="ECO:0007669"/>
    <property type="project" value="TreeGrafter"/>
</dbReference>
<dbReference type="GO" id="GO:0005085">
    <property type="term" value="F:guanyl-nucleotide exchange factor activity"/>
    <property type="evidence" value="ECO:0007669"/>
    <property type="project" value="TreeGrafter"/>
</dbReference>
<feature type="region of interest" description="Disordered" evidence="1">
    <location>
        <begin position="1"/>
        <end position="24"/>
    </location>
</feature>
<dbReference type="Proteomes" id="UP001301958">
    <property type="component" value="Unassembled WGS sequence"/>
</dbReference>
<dbReference type="AlphaFoldDB" id="A0AAN6YSL2"/>
<accession>A0AAN6YSL2</accession>
<dbReference type="GO" id="GO:0031267">
    <property type="term" value="F:small GTPase binding"/>
    <property type="evidence" value="ECO:0007669"/>
    <property type="project" value="TreeGrafter"/>
</dbReference>
<feature type="compositionally biased region" description="Polar residues" evidence="1">
    <location>
        <begin position="1"/>
        <end position="11"/>
    </location>
</feature>